<dbReference type="InterPro" id="IPR041497">
    <property type="entry name" value="Thump-like"/>
</dbReference>
<evidence type="ECO:0000259" key="2">
    <source>
        <dbReference type="Pfam" id="PF22013"/>
    </source>
</evidence>
<keyword evidence="3" id="KW-0489">Methyltransferase</keyword>
<keyword evidence="3" id="KW-0808">Transferase</keyword>
<dbReference type="InterPro" id="IPR029063">
    <property type="entry name" value="SAM-dependent_MTases_sf"/>
</dbReference>
<proteinExistence type="predicted"/>
<dbReference type="InterPro" id="IPR054168">
    <property type="entry name" value="PG_1098_Fer"/>
</dbReference>
<dbReference type="Pfam" id="PF18096">
    <property type="entry name" value="Thump_like"/>
    <property type="match status" value="1"/>
</dbReference>
<dbReference type="EMBL" id="JACDZE010000001">
    <property type="protein sequence ID" value="MBA5628253.1"/>
    <property type="molecule type" value="Genomic_DNA"/>
</dbReference>
<evidence type="ECO:0000259" key="1">
    <source>
        <dbReference type="Pfam" id="PF18096"/>
    </source>
</evidence>
<evidence type="ECO:0000313" key="3">
    <source>
        <dbReference type="EMBL" id="MBA5628253.1"/>
    </source>
</evidence>
<protein>
    <submittedName>
        <fullName evidence="3">RsmD family RNA methyltransferase</fullName>
    </submittedName>
</protein>
<gene>
    <name evidence="3" type="ORF">HU137_00545</name>
</gene>
<dbReference type="GO" id="GO:0032259">
    <property type="term" value="P:methylation"/>
    <property type="evidence" value="ECO:0007669"/>
    <property type="project" value="UniProtKB-KW"/>
</dbReference>
<sequence length="389" mass="44644">MNHQILETEVQEFILQHQKEDFRVISLRKSPFPTVSSAELAQQIKGFQIAKSKFPFLSETKAIFYPPSLNLEQASSWTTAQYKSKLVSGNTLIDLTAGMGIDAFAFSKEFESVTALERNAELAEISAHNYHVLGQGNLKYLAIDFETFFHENPDQKWDVIYLDPARRKGSQKKFLLEDLEPNLLEWMTELLSRTETLMVKLSPLLDLKMLIDQIPQIHEIHLVAVKNEMKELLLICKKENNVNPIIKAVNLESNQFEFVFQFLGESKVESQLSSVKKYIYEPNSAVLKSGAFKLVGHQFDLDKLEKNTHLYTSENLVKSFPGKVFKIIEEIKDAKKTIQNQAFHVVSKNYPMSVELIRKKYNLKESEAQTLIFTQSISGKHILKSVRLL</sequence>
<accession>A0A838ZQT3</accession>
<feature type="domain" description="THUMP-like" evidence="1">
    <location>
        <begin position="322"/>
        <end position="381"/>
    </location>
</feature>
<dbReference type="GO" id="GO:0008168">
    <property type="term" value="F:methyltransferase activity"/>
    <property type="evidence" value="ECO:0007669"/>
    <property type="project" value="UniProtKB-KW"/>
</dbReference>
<name>A0A838ZQT3_9FLAO</name>
<dbReference type="Pfam" id="PF22013">
    <property type="entry name" value="PG_1098_Fer"/>
    <property type="match status" value="1"/>
</dbReference>
<dbReference type="Pfam" id="PF03602">
    <property type="entry name" value="Cons_hypoth95"/>
    <property type="match status" value="1"/>
</dbReference>
<comment type="caution">
    <text evidence="3">The sequence shown here is derived from an EMBL/GenBank/DDBJ whole genome shotgun (WGS) entry which is preliminary data.</text>
</comment>
<organism evidence="3 4">
    <name type="scientific">Moheibacter lacus</name>
    <dbReference type="NCBI Taxonomy" id="2745851"/>
    <lineage>
        <taxon>Bacteria</taxon>
        <taxon>Pseudomonadati</taxon>
        <taxon>Bacteroidota</taxon>
        <taxon>Flavobacteriia</taxon>
        <taxon>Flavobacteriales</taxon>
        <taxon>Weeksellaceae</taxon>
        <taxon>Moheibacter</taxon>
    </lineage>
</organism>
<dbReference type="Gene3D" id="3.40.50.150">
    <property type="entry name" value="Vaccinia Virus protein VP39"/>
    <property type="match status" value="1"/>
</dbReference>
<dbReference type="CDD" id="cd02440">
    <property type="entry name" value="AdoMet_MTases"/>
    <property type="match status" value="1"/>
</dbReference>
<dbReference type="Proteomes" id="UP000552241">
    <property type="component" value="Unassembled WGS sequence"/>
</dbReference>
<feature type="domain" description="PG-1098 ferredoxin-like" evidence="2">
    <location>
        <begin position="278"/>
        <end position="321"/>
    </location>
</feature>
<reference evidence="3 4" key="1">
    <citation type="submission" date="2020-07" db="EMBL/GenBank/DDBJ databases">
        <title>Moheibacter lacus sp. nov., a member of the family Flavobacteriaceae isolated from freshwater lake sediment.</title>
        <authorList>
            <person name="Liu Y."/>
        </authorList>
    </citation>
    <scope>NUCLEOTIDE SEQUENCE [LARGE SCALE GENOMIC DNA]</scope>
    <source>
        <strain evidence="3 4">BDHS18</strain>
    </source>
</reference>
<dbReference type="SUPFAM" id="SSF53335">
    <property type="entry name" value="S-adenosyl-L-methionine-dependent methyltransferases"/>
    <property type="match status" value="1"/>
</dbReference>
<dbReference type="Gene3D" id="1.10.10.1110">
    <property type="entry name" value="Methyltransferase PG1098, N-terminal domain"/>
    <property type="match status" value="1"/>
</dbReference>
<dbReference type="AlphaFoldDB" id="A0A838ZQT3"/>
<evidence type="ECO:0000313" key="4">
    <source>
        <dbReference type="Proteomes" id="UP000552241"/>
    </source>
</evidence>
<keyword evidence="4" id="KW-1185">Reference proteome</keyword>